<dbReference type="EMBL" id="BMJC01000004">
    <property type="protein sequence ID" value="GGB12589.1"/>
    <property type="molecule type" value="Genomic_DNA"/>
</dbReference>
<reference evidence="1" key="1">
    <citation type="journal article" date="2014" name="Int. J. Syst. Evol. Microbiol.">
        <title>Complete genome sequence of Corynebacterium casei LMG S-19264T (=DSM 44701T), isolated from a smear-ripened cheese.</title>
        <authorList>
            <consortium name="US DOE Joint Genome Institute (JGI-PGF)"/>
            <person name="Walter F."/>
            <person name="Albersmeier A."/>
            <person name="Kalinowski J."/>
            <person name="Ruckert C."/>
        </authorList>
    </citation>
    <scope>NUCLEOTIDE SEQUENCE</scope>
    <source>
        <strain evidence="1">CGMCC 1.15448</strain>
    </source>
</reference>
<reference evidence="1" key="2">
    <citation type="submission" date="2020-09" db="EMBL/GenBank/DDBJ databases">
        <authorList>
            <person name="Sun Q."/>
            <person name="Zhou Y."/>
        </authorList>
    </citation>
    <scope>NUCLEOTIDE SEQUENCE</scope>
    <source>
        <strain evidence="1">CGMCC 1.15448</strain>
    </source>
</reference>
<evidence type="ECO:0000313" key="2">
    <source>
        <dbReference type="Proteomes" id="UP000607559"/>
    </source>
</evidence>
<dbReference type="SUPFAM" id="SSF56059">
    <property type="entry name" value="Glutathione synthetase ATP-binding domain-like"/>
    <property type="match status" value="1"/>
</dbReference>
<sequence length="593" mass="68214">MCTVTFIPAAGGFYLTSNRDESRSRSVAIEPQIYSAGGDELIYPKDPDAGGSWIVLKDKGVAGVLLNGAFVRHLRILPYRASRGVILLEIMRAPDPLQQFRQMDLKGIEPFTLVLYSTGKLWDCRWDGSRKHSMALNTAKPHIWSSATLYDDRTAKAREQWFEGWLRTTDRIAPDDVLGFHRTAGNGDVRNSLVMNRDGRTFTVSVTSIVMTDEDSRMIHSDLRSGQDSVATFGRSCDRLRPPKRTGWSFSRFWTRLTHWEYWPTHVVYGPIYPYWFWLSLKARSFFFFNAANPRIEYAGFTHERKSEIYNQIPGKYYPRTQLCLRGTDWAILKKQLESRSFTFPLIAKPDIGERGTQVSLVKTTDELEAYCRSSPVDFLVQEYIPYDNEVGIFYARIPGEPKGFITSIVGKELLAVTGDGRSTIRTLLRQTPRFHLQLPVLAQHYGDLLETVLPKGISHTLVPYGNHCRGAKFFDWTDRITPELTDMIDSVCRQIPDFYYGRLDIRFADWGSLLQGRKFSIIELNGAGSEPTHIYDPDHSLFFAWKEIIRHWRLLYTISLINARRNKISLMKTSAGLKMLKDHARYMKLLNR</sequence>
<dbReference type="InterPro" id="IPR008551">
    <property type="entry name" value="TANGO2"/>
</dbReference>
<protein>
    <recommendedName>
        <fullName evidence="3">ATP-grasp domain-containing protein</fullName>
    </recommendedName>
</protein>
<evidence type="ECO:0008006" key="3">
    <source>
        <dbReference type="Google" id="ProtNLM"/>
    </source>
</evidence>
<accession>A0A8J2XVI6</accession>
<comment type="caution">
    <text evidence="1">The sequence shown here is derived from an EMBL/GenBank/DDBJ whole genome shotgun (WGS) entry which is preliminary data.</text>
</comment>
<organism evidence="1 2">
    <name type="scientific">Puia dinghuensis</name>
    <dbReference type="NCBI Taxonomy" id="1792502"/>
    <lineage>
        <taxon>Bacteria</taxon>
        <taxon>Pseudomonadati</taxon>
        <taxon>Bacteroidota</taxon>
        <taxon>Chitinophagia</taxon>
        <taxon>Chitinophagales</taxon>
        <taxon>Chitinophagaceae</taxon>
        <taxon>Puia</taxon>
    </lineage>
</organism>
<dbReference type="Gene3D" id="3.30.1490.20">
    <property type="entry name" value="ATP-grasp fold, A domain"/>
    <property type="match status" value="1"/>
</dbReference>
<name>A0A8J2XVI6_9BACT</name>
<dbReference type="Proteomes" id="UP000607559">
    <property type="component" value="Unassembled WGS sequence"/>
</dbReference>
<dbReference type="RefSeq" id="WP_188935055.1">
    <property type="nucleotide sequence ID" value="NZ_BMJC01000004.1"/>
</dbReference>
<dbReference type="AlphaFoldDB" id="A0A8J2XVI6"/>
<dbReference type="InterPro" id="IPR013815">
    <property type="entry name" value="ATP_grasp_subdomain_1"/>
</dbReference>
<proteinExistence type="predicted"/>
<dbReference type="GO" id="GO:0005524">
    <property type="term" value="F:ATP binding"/>
    <property type="evidence" value="ECO:0007669"/>
    <property type="project" value="InterPro"/>
</dbReference>
<dbReference type="Pfam" id="PF05742">
    <property type="entry name" value="TANGO2"/>
    <property type="match status" value="1"/>
</dbReference>
<evidence type="ECO:0000313" key="1">
    <source>
        <dbReference type="EMBL" id="GGB12589.1"/>
    </source>
</evidence>
<gene>
    <name evidence="1" type="ORF">GCM10011511_40270</name>
</gene>
<keyword evidence="2" id="KW-1185">Reference proteome</keyword>